<dbReference type="InterPro" id="IPR006311">
    <property type="entry name" value="TAT_signal"/>
</dbReference>
<dbReference type="AlphaFoldDB" id="A0A2P2CJ29"/>
<dbReference type="EMBL" id="CZKB01000017">
    <property type="protein sequence ID" value="CUR61062.1"/>
    <property type="molecule type" value="Genomic_DNA"/>
</dbReference>
<feature type="compositionally biased region" description="Low complexity" evidence="1">
    <location>
        <begin position="29"/>
        <end position="63"/>
    </location>
</feature>
<sequence length="208" mass="21668">MTSRAARRRHLAAGAGLAVLTLTAGCASGSGSAAGDPGDGGPTSSASTSSAPVPVPTSSAPVVEPADGGRIKVPGASMRALSTYKHLNDFGIVQGWNDGQSAVTFTPSLTRATSLDAFAKEWIREHGGPKVQKRQEDAVAGGKYSAWHVVDTTSDKSEIAHRFGIMFLDSAWLIDITIYVPGVPETLTEDEQQAVIDSLLASFKTDLD</sequence>
<proteinExistence type="predicted"/>
<dbReference type="PROSITE" id="PS51318">
    <property type="entry name" value="TAT"/>
    <property type="match status" value="1"/>
</dbReference>
<feature type="region of interest" description="Disordered" evidence="1">
    <location>
        <begin position="29"/>
        <end position="68"/>
    </location>
</feature>
<evidence type="ECO:0000313" key="2">
    <source>
        <dbReference type="EMBL" id="CUR61062.1"/>
    </source>
</evidence>
<gene>
    <name evidence="2" type="ORF">NOCA1240165</name>
</gene>
<evidence type="ECO:0008006" key="3">
    <source>
        <dbReference type="Google" id="ProtNLM"/>
    </source>
</evidence>
<evidence type="ECO:0000256" key="1">
    <source>
        <dbReference type="SAM" id="MobiDB-lite"/>
    </source>
</evidence>
<protein>
    <recommendedName>
        <fullName evidence="3">Lipoprotein</fullName>
    </recommendedName>
</protein>
<dbReference type="PROSITE" id="PS51257">
    <property type="entry name" value="PROKAR_LIPOPROTEIN"/>
    <property type="match status" value="1"/>
</dbReference>
<reference evidence="2" key="1">
    <citation type="submission" date="2015-08" db="EMBL/GenBank/DDBJ databases">
        <authorList>
            <person name="Babu N.S."/>
            <person name="Beckwith C.J."/>
            <person name="Beseler K.G."/>
            <person name="Brison A."/>
            <person name="Carone J.V."/>
            <person name="Caskin T.P."/>
            <person name="Diamond M."/>
            <person name="Durham M.E."/>
            <person name="Foxe J.M."/>
            <person name="Go M."/>
            <person name="Henderson B.A."/>
            <person name="Jones I.B."/>
            <person name="McGettigan J.A."/>
            <person name="Micheletti S.J."/>
            <person name="Nasrallah M.E."/>
            <person name="Ortiz D."/>
            <person name="Piller C.R."/>
            <person name="Privatt S.R."/>
            <person name="Schneider S.L."/>
            <person name="Sharp S."/>
            <person name="Smith T.C."/>
            <person name="Stanton J.D."/>
            <person name="Ullery H.E."/>
            <person name="Wilson R.J."/>
            <person name="Serrano M.G."/>
            <person name="Buck G."/>
            <person name="Lee V."/>
            <person name="Wang Y."/>
            <person name="Carvalho R."/>
            <person name="Voegtly L."/>
            <person name="Shi R."/>
            <person name="Duckworth R."/>
            <person name="Johnson A."/>
            <person name="Loviza R."/>
            <person name="Walstead R."/>
            <person name="Shah Z."/>
            <person name="Kiflezghi M."/>
            <person name="Wade K."/>
            <person name="Ball S.L."/>
            <person name="Bradley K.W."/>
            <person name="Asai D.J."/>
            <person name="Bowman C.A."/>
            <person name="Russell D.A."/>
            <person name="Pope W.H."/>
            <person name="Jacobs-Sera D."/>
            <person name="Hendrix R.W."/>
            <person name="Hatfull G.F."/>
        </authorList>
    </citation>
    <scope>NUCLEOTIDE SEQUENCE</scope>
</reference>
<accession>A0A2P2CJ29</accession>
<organism evidence="2">
    <name type="scientific">metagenome</name>
    <dbReference type="NCBI Taxonomy" id="256318"/>
    <lineage>
        <taxon>unclassified sequences</taxon>
        <taxon>metagenomes</taxon>
    </lineage>
</organism>
<name>A0A2P2CJ29_9ZZZZ</name>